<comment type="caution">
    <text evidence="1">The sequence shown here is derived from an EMBL/GenBank/DDBJ whole genome shotgun (WGS) entry which is preliminary data.</text>
</comment>
<dbReference type="Pfam" id="PF04170">
    <property type="entry name" value="NlpE"/>
    <property type="match status" value="1"/>
</dbReference>
<reference evidence="1 2" key="1">
    <citation type="submission" date="2024-02" db="EMBL/GenBank/DDBJ databases">
        <title>Bacteria isolated from the canopy kelp, Nereocystis luetkeana.</title>
        <authorList>
            <person name="Pfister C.A."/>
            <person name="Younker I.T."/>
            <person name="Light S.H."/>
        </authorList>
    </citation>
    <scope>NUCLEOTIDE SEQUENCE [LARGE SCALE GENOMIC DNA]</scope>
    <source>
        <strain evidence="1 2">TI.5.07</strain>
    </source>
</reference>
<dbReference type="Proteomes" id="UP001378242">
    <property type="component" value="Unassembled WGS sequence"/>
</dbReference>
<protein>
    <submittedName>
        <fullName evidence="1">Copper resistance protein NlpE N-terminal domain-containing protein</fullName>
    </submittedName>
</protein>
<organism evidence="1 2">
    <name type="scientific">Cobetia marina</name>
    <name type="common">Deleya marina</name>
    <dbReference type="NCBI Taxonomy" id="28258"/>
    <lineage>
        <taxon>Bacteria</taxon>
        <taxon>Pseudomonadati</taxon>
        <taxon>Pseudomonadota</taxon>
        <taxon>Gammaproteobacteria</taxon>
        <taxon>Oceanospirillales</taxon>
        <taxon>Halomonadaceae</taxon>
        <taxon>Cobetia</taxon>
    </lineage>
</organism>
<gene>
    <name evidence="1" type="ORF">V6243_05855</name>
</gene>
<dbReference type="EMBL" id="JBAKAP010000005">
    <property type="protein sequence ID" value="MEL0616351.1"/>
    <property type="molecule type" value="Genomic_DNA"/>
</dbReference>
<sequence length="159" mass="17346">MSRTGVEPSLRGESFHLPSFRIAGLLMAGLLSLLAGCSSTPEQGPTDYVPPPIERFVGTLPCQDCRLIRADLTLHRDPESGEPTAFFLQEAHVDAVGGDFVTTQWGDFEAETSDSTTYLHLERDTPLNLKMQEGGDTLKLMGQKGADSDYEFTRAEPLG</sequence>
<accession>A0ABU9GD10</accession>
<name>A0ABU9GD10_COBMA</name>
<dbReference type="Gene3D" id="2.40.128.640">
    <property type="match status" value="1"/>
</dbReference>
<dbReference type="InterPro" id="IPR007298">
    <property type="entry name" value="Cu-R_lipoprotein_NlpE"/>
</dbReference>
<evidence type="ECO:0000313" key="1">
    <source>
        <dbReference type="EMBL" id="MEL0616351.1"/>
    </source>
</evidence>
<keyword evidence="2" id="KW-1185">Reference proteome</keyword>
<dbReference type="RefSeq" id="WP_284729351.1">
    <property type="nucleotide sequence ID" value="NZ_CP173426.1"/>
</dbReference>
<proteinExistence type="predicted"/>
<evidence type="ECO:0000313" key="2">
    <source>
        <dbReference type="Proteomes" id="UP001378242"/>
    </source>
</evidence>